<dbReference type="InterPro" id="IPR027417">
    <property type="entry name" value="P-loop_NTPase"/>
</dbReference>
<dbReference type="Gene3D" id="3.40.50.300">
    <property type="entry name" value="P-loop containing nucleotide triphosphate hydrolases"/>
    <property type="match status" value="1"/>
</dbReference>
<dbReference type="RefSeq" id="WP_145640984.1">
    <property type="nucleotide sequence ID" value="NZ_VIWP01000007.1"/>
</dbReference>
<dbReference type="AlphaFoldDB" id="A0A561QH92"/>
<evidence type="ECO:0000313" key="2">
    <source>
        <dbReference type="Proteomes" id="UP000320653"/>
    </source>
</evidence>
<sequence>MLIILGGLPASGKTTIAIALAKRLGAVHVRVDTIEQALRSSGMLAKDEGPAGYMAAYGIAGDNLAVGRTVIADSVNAFEITREAWRSVARRAGVPAVEVEIFCSDKAEHRRRAESRPTDVPGLVKPDWDRIAGRTYEDWGPGPLRLDTALMPAEDCVLWLTEQVTRR</sequence>
<dbReference type="GO" id="GO:0016301">
    <property type="term" value="F:kinase activity"/>
    <property type="evidence" value="ECO:0007669"/>
    <property type="project" value="UniProtKB-KW"/>
</dbReference>
<keyword evidence="2" id="KW-1185">Reference proteome</keyword>
<name>A0A561QH92_9HYPH</name>
<dbReference type="PANTHER" id="PTHR37807:SF3">
    <property type="entry name" value="OS07G0160300 PROTEIN"/>
    <property type="match status" value="1"/>
</dbReference>
<dbReference type="EMBL" id="VIWP01000007">
    <property type="protein sequence ID" value="TWF49740.1"/>
    <property type="molecule type" value="Genomic_DNA"/>
</dbReference>
<dbReference type="Pfam" id="PF13671">
    <property type="entry name" value="AAA_33"/>
    <property type="match status" value="1"/>
</dbReference>
<dbReference type="OrthoDB" id="3819922at2"/>
<comment type="caution">
    <text evidence="1">The sequence shown here is derived from an EMBL/GenBank/DDBJ whole genome shotgun (WGS) entry which is preliminary data.</text>
</comment>
<accession>A0A561QH92</accession>
<evidence type="ECO:0000313" key="1">
    <source>
        <dbReference type="EMBL" id="TWF49740.1"/>
    </source>
</evidence>
<reference evidence="1 2" key="1">
    <citation type="submission" date="2019-06" db="EMBL/GenBank/DDBJ databases">
        <title>Sorghum-associated microbial communities from plants grown in Nebraska, USA.</title>
        <authorList>
            <person name="Schachtman D."/>
        </authorList>
    </citation>
    <scope>NUCLEOTIDE SEQUENCE [LARGE SCALE GENOMIC DNA]</scope>
    <source>
        <strain evidence="1 2">1225</strain>
    </source>
</reference>
<dbReference type="Proteomes" id="UP000320653">
    <property type="component" value="Unassembled WGS sequence"/>
</dbReference>
<gene>
    <name evidence="1" type="ORF">FHW37_107107</name>
</gene>
<proteinExistence type="predicted"/>
<dbReference type="PANTHER" id="PTHR37807">
    <property type="entry name" value="OS07G0160300 PROTEIN"/>
    <property type="match status" value="1"/>
</dbReference>
<organism evidence="1 2">
    <name type="scientific">Neorhizobium alkalisoli</name>
    <dbReference type="NCBI Taxonomy" id="528178"/>
    <lineage>
        <taxon>Bacteria</taxon>
        <taxon>Pseudomonadati</taxon>
        <taxon>Pseudomonadota</taxon>
        <taxon>Alphaproteobacteria</taxon>
        <taxon>Hyphomicrobiales</taxon>
        <taxon>Rhizobiaceae</taxon>
        <taxon>Rhizobium/Agrobacterium group</taxon>
        <taxon>Neorhizobium</taxon>
    </lineage>
</organism>
<keyword evidence="1" id="KW-0808">Transferase</keyword>
<dbReference type="SUPFAM" id="SSF52540">
    <property type="entry name" value="P-loop containing nucleoside triphosphate hydrolases"/>
    <property type="match status" value="1"/>
</dbReference>
<keyword evidence="1" id="KW-0418">Kinase</keyword>
<protein>
    <submittedName>
        <fullName evidence="1">Putative kinase</fullName>
    </submittedName>
</protein>